<reference evidence="1" key="2">
    <citation type="submission" date="2025-08" db="UniProtKB">
        <authorList>
            <consortium name="EnsemblFungi"/>
        </authorList>
    </citation>
    <scope>IDENTIFICATION</scope>
    <source>
        <strain evidence="1">4287 / CBS 123668 / FGSC 9935 / NRRL 34936</strain>
    </source>
</reference>
<protein>
    <submittedName>
        <fullName evidence="1">Uncharacterized protein</fullName>
    </submittedName>
</protein>
<evidence type="ECO:0000313" key="1">
    <source>
        <dbReference type="EnsemblFungi" id="FOXG_12540P0"/>
    </source>
</evidence>
<dbReference type="AlphaFoldDB" id="A0A0D2Y8C4"/>
<proteinExistence type="predicted"/>
<evidence type="ECO:0000313" key="2">
    <source>
        <dbReference type="Proteomes" id="UP000002489"/>
    </source>
</evidence>
<dbReference type="EnsemblFungi" id="FOXG_12540T0">
    <property type="protein sequence ID" value="FOXG_12540P0"/>
    <property type="gene ID" value="FOXG_12540"/>
</dbReference>
<name>A0A0D2Y8C4_FUSOF</name>
<accession>A0A0D2Y8C4</accession>
<reference evidence="2" key="1">
    <citation type="journal article" date="2012" name="Mol. Plant Microbe Interact.">
        <title>A highly conserved effector in Fusarium oxysporum is required for full virulence on Arabidopsis.</title>
        <authorList>
            <person name="Thatcher L.F."/>
            <person name="Gardiner D.M."/>
            <person name="Kazan K."/>
            <person name="Manners J."/>
        </authorList>
    </citation>
    <scope>NUCLEOTIDE SEQUENCE [LARGE SCALE GENOMIC DNA]</scope>
    <source>
        <strain evidence="2">Fo5176</strain>
    </source>
</reference>
<sequence length="95" mass="10849">MTAWQKLNEYYTKLGDSPLFAASIILHPSLGMNYLEVNWASEEQLVWVRDAKIGKAEAYVEWNGIDMDPHYGSICGFRGIDLDPVDILKRTKDDN</sequence>
<organism evidence="1 2">
    <name type="scientific">Fusarium oxysporum (strain Fo5176)</name>
    <name type="common">Fusarium vascular wilt</name>
    <dbReference type="NCBI Taxonomy" id="660025"/>
    <lineage>
        <taxon>Eukaryota</taxon>
        <taxon>Fungi</taxon>
        <taxon>Dikarya</taxon>
        <taxon>Ascomycota</taxon>
        <taxon>Pezizomycotina</taxon>
        <taxon>Sordariomycetes</taxon>
        <taxon>Hypocreomycetidae</taxon>
        <taxon>Hypocreales</taxon>
        <taxon>Nectriaceae</taxon>
        <taxon>Fusarium</taxon>
        <taxon>Fusarium oxysporum species complex</taxon>
    </lineage>
</organism>
<dbReference type="Proteomes" id="UP000002489">
    <property type="component" value="Unassembled WGS sequence"/>
</dbReference>